<accession>A0A9D3RQK9</accession>
<proteinExistence type="predicted"/>
<organism evidence="2 3">
    <name type="scientific">Anguilla anguilla</name>
    <name type="common">European freshwater eel</name>
    <name type="synonym">Muraena anguilla</name>
    <dbReference type="NCBI Taxonomy" id="7936"/>
    <lineage>
        <taxon>Eukaryota</taxon>
        <taxon>Metazoa</taxon>
        <taxon>Chordata</taxon>
        <taxon>Craniata</taxon>
        <taxon>Vertebrata</taxon>
        <taxon>Euteleostomi</taxon>
        <taxon>Actinopterygii</taxon>
        <taxon>Neopterygii</taxon>
        <taxon>Teleostei</taxon>
        <taxon>Anguilliformes</taxon>
        <taxon>Anguillidae</taxon>
        <taxon>Anguilla</taxon>
    </lineage>
</organism>
<gene>
    <name evidence="2" type="ORF">ANANG_G00206450</name>
</gene>
<comment type="caution">
    <text evidence="2">The sequence shown here is derived from an EMBL/GenBank/DDBJ whole genome shotgun (WGS) entry which is preliminary data.</text>
</comment>
<feature type="compositionally biased region" description="Pro residues" evidence="1">
    <location>
        <begin position="120"/>
        <end position="129"/>
    </location>
</feature>
<sequence length="136" mass="15196">MIPAIWIRTAVYLAPVTLALPCSWLFPVRDWLSLETPGCQGPGAAHRRDFVLSSAYPFLISQRSFSVHPSGWEIDSEGFPSSLFNQRSPRTNSVCSLHVASTLADTRTQHTLRNLLHIPHPSPPGPPYPANQMWEH</sequence>
<name>A0A9D3RQK9_ANGAN</name>
<dbReference type="EMBL" id="JAFIRN010000011">
    <property type="protein sequence ID" value="KAG5839579.1"/>
    <property type="molecule type" value="Genomic_DNA"/>
</dbReference>
<evidence type="ECO:0000256" key="1">
    <source>
        <dbReference type="SAM" id="MobiDB-lite"/>
    </source>
</evidence>
<protein>
    <submittedName>
        <fullName evidence="2">Uncharacterized protein</fullName>
    </submittedName>
</protein>
<reference evidence="2" key="1">
    <citation type="submission" date="2021-01" db="EMBL/GenBank/DDBJ databases">
        <title>A chromosome-scale assembly of European eel, Anguilla anguilla.</title>
        <authorList>
            <person name="Henkel C."/>
            <person name="Jong-Raadsen S.A."/>
            <person name="Dufour S."/>
            <person name="Weltzien F.-A."/>
            <person name="Palstra A.P."/>
            <person name="Pelster B."/>
            <person name="Spaink H.P."/>
            <person name="Van Den Thillart G.E."/>
            <person name="Jansen H."/>
            <person name="Zahm M."/>
            <person name="Klopp C."/>
            <person name="Cedric C."/>
            <person name="Louis A."/>
            <person name="Berthelot C."/>
            <person name="Parey E."/>
            <person name="Roest Crollius H."/>
            <person name="Montfort J."/>
            <person name="Robinson-Rechavi M."/>
            <person name="Bucao C."/>
            <person name="Bouchez O."/>
            <person name="Gislard M."/>
            <person name="Lluch J."/>
            <person name="Milhes M."/>
            <person name="Lampietro C."/>
            <person name="Lopez Roques C."/>
            <person name="Donnadieu C."/>
            <person name="Braasch I."/>
            <person name="Desvignes T."/>
            <person name="Postlethwait J."/>
            <person name="Bobe J."/>
            <person name="Guiguen Y."/>
            <person name="Dirks R."/>
        </authorList>
    </citation>
    <scope>NUCLEOTIDE SEQUENCE</scope>
    <source>
        <strain evidence="2">Tag_6206</strain>
        <tissue evidence="2">Liver</tissue>
    </source>
</reference>
<evidence type="ECO:0000313" key="3">
    <source>
        <dbReference type="Proteomes" id="UP001044222"/>
    </source>
</evidence>
<keyword evidence="3" id="KW-1185">Reference proteome</keyword>
<evidence type="ECO:0000313" key="2">
    <source>
        <dbReference type="EMBL" id="KAG5839579.1"/>
    </source>
</evidence>
<feature type="region of interest" description="Disordered" evidence="1">
    <location>
        <begin position="117"/>
        <end position="136"/>
    </location>
</feature>
<dbReference type="Proteomes" id="UP001044222">
    <property type="component" value="Chromosome 11"/>
</dbReference>
<dbReference type="AlphaFoldDB" id="A0A9D3RQK9"/>